<evidence type="ECO:0000256" key="1">
    <source>
        <dbReference type="SAM" id="SignalP"/>
    </source>
</evidence>
<reference evidence="3" key="1">
    <citation type="submission" date="2020-02" db="EMBL/GenBank/DDBJ databases">
        <authorList>
            <person name="Meier V. D."/>
        </authorList>
    </citation>
    <scope>NUCLEOTIDE SEQUENCE</scope>
    <source>
        <strain evidence="3">AVDCRST_MAG88</strain>
    </source>
</reference>
<dbReference type="Gene3D" id="2.120.10.30">
    <property type="entry name" value="TolB, C-terminal domain"/>
    <property type="match status" value="1"/>
</dbReference>
<dbReference type="SUPFAM" id="SSF50952">
    <property type="entry name" value="Soluble quinoprotein glucose dehydrogenase"/>
    <property type="match status" value="1"/>
</dbReference>
<feature type="domain" description="Pyrroloquinoline quinone-dependent pyranose dehydrogenase beta-propeller" evidence="2">
    <location>
        <begin position="256"/>
        <end position="448"/>
    </location>
</feature>
<dbReference type="EMBL" id="CADCWM010000108">
    <property type="protein sequence ID" value="CAA9545142.1"/>
    <property type="molecule type" value="Genomic_DNA"/>
</dbReference>
<dbReference type="InterPro" id="IPR006311">
    <property type="entry name" value="TAT_signal"/>
</dbReference>
<feature type="signal peptide" evidence="1">
    <location>
        <begin position="1"/>
        <end position="33"/>
    </location>
</feature>
<dbReference type="AlphaFoldDB" id="A0A6J4UB08"/>
<sequence length="615" mass="66783">MHSTRTGRHHFLARAVLLLALAAPLLWSAPAQAGEAGKAEEVFFPETGLSLSDEHKFLSYWREHGGLAQFGYPRTPEIQEVNPADGKIYTVQWFERNRFEWHPEHRGGPYEVLLGLLGNQLALGREGEAPFQRVADPRLPGQTYFPETGHSLRNSFKAYWEANGGLPLYGYPISEEFEERDPSSGGTFVVQYFERNRFEWHPEHRGTRYEVLLGLLGNRIVGDPGAPDAPVASVTTPLIVPPQFRVGPFARERAMVLPPGFRMSVFAGGLPGARFMAVAPNGDLFVTRKDEGKVLVLPDRDRDGVTDSVAEWSRDVPKPHGLAFHAGFLYVATEASVLRYPYRTGDLAARGPAETVVPDLPSGPGSGLAGGVNHDTRTIVFGPDGAMYVSVGSSCDSCIEREERRATVLRFNPDGSGGRVFTAGLRNAVGLGFDPRTGLLWATVNERNALGPDRPPDFFVPLRDGFDYGWPLCLAAPSPEGPRADPILGAGRDEECRARVRPVPVTIRAHSAPLGMRFTPLAGAGRLPAPFANGVFMALHGPFSPAPTYGHRIVFLSLVPGRMQAGARDFAAGWVRPDGGGKWGSPVDIIFGADGAIYISDDVAGAVYRVTYDGP</sequence>
<accession>A0A6J4UB08</accession>
<feature type="chain" id="PRO_5026917627" description="Pyrroloquinoline quinone-dependent pyranose dehydrogenase beta-propeller domain-containing protein" evidence="1">
    <location>
        <begin position="34"/>
        <end position="615"/>
    </location>
</feature>
<evidence type="ECO:0000259" key="2">
    <source>
        <dbReference type="Pfam" id="PF22807"/>
    </source>
</evidence>
<organism evidence="3">
    <name type="scientific">uncultured Thermomicrobiales bacterium</name>
    <dbReference type="NCBI Taxonomy" id="1645740"/>
    <lineage>
        <taxon>Bacteria</taxon>
        <taxon>Pseudomonadati</taxon>
        <taxon>Thermomicrobiota</taxon>
        <taxon>Thermomicrobia</taxon>
        <taxon>Thermomicrobiales</taxon>
        <taxon>environmental samples</taxon>
    </lineage>
</organism>
<dbReference type="InterPro" id="IPR054539">
    <property type="entry name" value="Beta-prop_PDH"/>
</dbReference>
<gene>
    <name evidence="3" type="ORF">AVDCRST_MAG88-341</name>
</gene>
<protein>
    <recommendedName>
        <fullName evidence="2">Pyrroloquinoline quinone-dependent pyranose dehydrogenase beta-propeller domain-containing protein</fullName>
    </recommendedName>
</protein>
<evidence type="ECO:0000313" key="3">
    <source>
        <dbReference type="EMBL" id="CAA9545142.1"/>
    </source>
</evidence>
<dbReference type="Pfam" id="PF22807">
    <property type="entry name" value="TrAA12"/>
    <property type="match status" value="1"/>
</dbReference>
<proteinExistence type="predicted"/>
<name>A0A6J4UB08_9BACT</name>
<dbReference type="InterPro" id="IPR011042">
    <property type="entry name" value="6-blade_b-propeller_TolB-like"/>
</dbReference>
<keyword evidence="1" id="KW-0732">Signal</keyword>
<dbReference type="InterPro" id="IPR011041">
    <property type="entry name" value="Quinoprot_gluc/sorb_DH_b-prop"/>
</dbReference>
<dbReference type="PANTHER" id="PTHR33546">
    <property type="entry name" value="LARGE, MULTIFUNCTIONAL SECRETED PROTEIN-RELATED"/>
    <property type="match status" value="1"/>
</dbReference>
<dbReference type="PROSITE" id="PS51318">
    <property type="entry name" value="TAT"/>
    <property type="match status" value="1"/>
</dbReference>
<dbReference type="PANTHER" id="PTHR33546:SF1">
    <property type="entry name" value="LARGE, MULTIFUNCTIONAL SECRETED PROTEIN"/>
    <property type="match status" value="1"/>
</dbReference>